<gene>
    <name evidence="2" type="ORF">AMON00008_LOCUS16910</name>
</gene>
<proteinExistence type="predicted"/>
<feature type="region of interest" description="Disordered" evidence="1">
    <location>
        <begin position="51"/>
        <end position="79"/>
    </location>
</feature>
<reference evidence="2" key="1">
    <citation type="submission" date="2021-01" db="EMBL/GenBank/DDBJ databases">
        <authorList>
            <person name="Corre E."/>
            <person name="Pelletier E."/>
            <person name="Niang G."/>
            <person name="Scheremetjew M."/>
            <person name="Finn R."/>
            <person name="Kale V."/>
            <person name="Holt S."/>
            <person name="Cochrane G."/>
            <person name="Meng A."/>
            <person name="Brown T."/>
            <person name="Cohen L."/>
        </authorList>
    </citation>
    <scope>NUCLEOTIDE SEQUENCE</scope>
    <source>
        <strain evidence="2">CCMP3105</strain>
    </source>
</reference>
<evidence type="ECO:0000256" key="1">
    <source>
        <dbReference type="SAM" id="MobiDB-lite"/>
    </source>
</evidence>
<dbReference type="EMBL" id="HBNR01025128">
    <property type="protein sequence ID" value="CAE4577290.1"/>
    <property type="molecule type" value="Transcribed_RNA"/>
</dbReference>
<name>A0A7S4QBR9_9DINO</name>
<evidence type="ECO:0000313" key="2">
    <source>
        <dbReference type="EMBL" id="CAE4577290.1"/>
    </source>
</evidence>
<dbReference type="AlphaFoldDB" id="A0A7S4QBR9"/>
<sequence>MAPGGWAGLPRGRTAAALALVALAAGATAAAALALRRRRWHCGLAVEDCLSEGSDTPRALPDPPSAGPAEAPPPTAESEHDALLDEGLRALGMVSGPVMDREDHHLPMQASASQRHSHHPYIEGGDDEVDETVVVERVSPEEERRRYFANLGGDDLFAGIDAPAGEVDYLLAEEKRYVRRPVVAYED</sequence>
<accession>A0A7S4QBR9</accession>
<protein>
    <submittedName>
        <fullName evidence="2">Uncharacterized protein</fullName>
    </submittedName>
</protein>
<feature type="compositionally biased region" description="Pro residues" evidence="1">
    <location>
        <begin position="60"/>
        <end position="75"/>
    </location>
</feature>
<organism evidence="2">
    <name type="scientific">Alexandrium monilatum</name>
    <dbReference type="NCBI Taxonomy" id="311494"/>
    <lineage>
        <taxon>Eukaryota</taxon>
        <taxon>Sar</taxon>
        <taxon>Alveolata</taxon>
        <taxon>Dinophyceae</taxon>
        <taxon>Gonyaulacales</taxon>
        <taxon>Pyrocystaceae</taxon>
        <taxon>Alexandrium</taxon>
    </lineage>
</organism>